<proteinExistence type="predicted"/>
<protein>
    <submittedName>
        <fullName evidence="2">Uncharacterized protein</fullName>
    </submittedName>
</protein>
<feature type="region of interest" description="Disordered" evidence="1">
    <location>
        <begin position="366"/>
        <end position="386"/>
    </location>
</feature>
<feature type="region of interest" description="Disordered" evidence="1">
    <location>
        <begin position="517"/>
        <end position="557"/>
    </location>
</feature>
<evidence type="ECO:0000313" key="3">
    <source>
        <dbReference type="Proteomes" id="UP000176846"/>
    </source>
</evidence>
<organism evidence="2 3">
    <name type="scientific">Candidatus Uhrbacteria bacterium RIFCSPLOWO2_01_FULL_47_25</name>
    <dbReference type="NCBI Taxonomy" id="1802402"/>
    <lineage>
        <taxon>Bacteria</taxon>
        <taxon>Candidatus Uhriibacteriota</taxon>
    </lineage>
</organism>
<feature type="compositionally biased region" description="Pro residues" evidence="1">
    <location>
        <begin position="267"/>
        <end position="299"/>
    </location>
</feature>
<feature type="compositionally biased region" description="Pro residues" evidence="1">
    <location>
        <begin position="311"/>
        <end position="334"/>
    </location>
</feature>
<evidence type="ECO:0000256" key="1">
    <source>
        <dbReference type="SAM" id="MobiDB-lite"/>
    </source>
</evidence>
<feature type="compositionally biased region" description="Low complexity" evidence="1">
    <location>
        <begin position="377"/>
        <end position="386"/>
    </location>
</feature>
<sequence length="700" mass="76485">MPTTDIMNYIIKLGDKSLKIFELEALVEECVDGFDLRKAKELAKQLASVTQGLSLDVRPQVQGMIARLKILALPLYYDREDVLTPFRVGLGPALHHETPYVIQRLQAKFLDFDIVDRDQWRQDIVTTLHQNSDVVTSHGPAGTPNAVGTISTWLMDYDRAEGSGIIEDVKISGYLFRSKSTTMLSPDDRQALVRLIQLYEYLKLSSATSLGIEESLDFEKDGVIYDLNRGHPIPILDLRTATSDLTKLVTPAVTPIVHKTSSTVSPPSSPPPPKIEATSPLPPVPPAFKTPTVPPPLPQPAVGVGKADVHPAPPPKISPPPTLAPVSPLPPPPKLSTLPAAAPPKQPSVILPQLLAKELPAPSAKQISSLPQEFSKKPSTAPSAPSGIVVDKVEELTKKVMREISVPNLDPEQKTRLENVIRLRLREVRDTVDTRDALLKRRVEGGVELSDQMADEVITVIMKYLPEAHRPFSGVVAAIAESDGLTPPLPPQDLELEKAKQTIPKAFQSVMSKDTTLTPVASSGSPSAVKTVEADLKSAAPEPLPSPPPLVDSSKAPGIVPMSSEQKIFETPPPTPVGQTRKPAMIDVRSKPPVVGPIDELRLFTLADFRRLDADPRRATSRLHEKIKLLEEESYVKMVEGIRAWRLSPLNQLYLSIGHESLEAGKNVADAIRERREAGKVALTEEEFGALLDLNKQLRF</sequence>
<feature type="compositionally biased region" description="Polar residues" evidence="1">
    <location>
        <begin position="517"/>
        <end position="528"/>
    </location>
</feature>
<gene>
    <name evidence="2" type="ORF">A2936_04710</name>
</gene>
<name>A0A1F7UZJ3_9BACT</name>
<comment type="caution">
    <text evidence="2">The sequence shown here is derived from an EMBL/GenBank/DDBJ whole genome shotgun (WGS) entry which is preliminary data.</text>
</comment>
<dbReference type="AlphaFoldDB" id="A0A1F7UZJ3"/>
<evidence type="ECO:0000313" key="2">
    <source>
        <dbReference type="EMBL" id="OGL83208.1"/>
    </source>
</evidence>
<dbReference type="EMBL" id="MGEK01000001">
    <property type="protein sequence ID" value="OGL83208.1"/>
    <property type="molecule type" value="Genomic_DNA"/>
</dbReference>
<dbReference type="Proteomes" id="UP000176846">
    <property type="component" value="Unassembled WGS sequence"/>
</dbReference>
<reference evidence="2 3" key="1">
    <citation type="journal article" date="2016" name="Nat. Commun.">
        <title>Thousands of microbial genomes shed light on interconnected biogeochemical processes in an aquifer system.</title>
        <authorList>
            <person name="Anantharaman K."/>
            <person name="Brown C.T."/>
            <person name="Hug L.A."/>
            <person name="Sharon I."/>
            <person name="Castelle C.J."/>
            <person name="Probst A.J."/>
            <person name="Thomas B.C."/>
            <person name="Singh A."/>
            <person name="Wilkins M.J."/>
            <person name="Karaoz U."/>
            <person name="Brodie E.L."/>
            <person name="Williams K.H."/>
            <person name="Hubbard S.S."/>
            <person name="Banfield J.F."/>
        </authorList>
    </citation>
    <scope>NUCLEOTIDE SEQUENCE [LARGE SCALE GENOMIC DNA]</scope>
</reference>
<feature type="region of interest" description="Disordered" evidence="1">
    <location>
        <begin position="259"/>
        <end position="336"/>
    </location>
</feature>
<accession>A0A1F7UZJ3</accession>